<dbReference type="GO" id="GO:0055085">
    <property type="term" value="P:transmembrane transport"/>
    <property type="evidence" value="ECO:0007669"/>
    <property type="project" value="InterPro"/>
</dbReference>
<dbReference type="OrthoDB" id="145927at2"/>
<evidence type="ECO:0000256" key="3">
    <source>
        <dbReference type="ARBA" id="ARBA00022475"/>
    </source>
</evidence>
<dbReference type="PROSITE" id="PS50928">
    <property type="entry name" value="ABC_TM1"/>
    <property type="match status" value="1"/>
</dbReference>
<comment type="similarity">
    <text evidence="7">Belongs to the binding-protein-dependent transport system permease family.</text>
</comment>
<dbReference type="GO" id="GO:0005886">
    <property type="term" value="C:plasma membrane"/>
    <property type="evidence" value="ECO:0007669"/>
    <property type="project" value="UniProtKB-SubCell"/>
</dbReference>
<feature type="transmembrane region" description="Helical" evidence="7">
    <location>
        <begin position="88"/>
        <end position="109"/>
    </location>
</feature>
<dbReference type="STRING" id="561176.SAMN04488561_1532"/>
<evidence type="ECO:0000313" key="10">
    <source>
        <dbReference type="EMBL" id="SEE50281.1"/>
    </source>
</evidence>
<dbReference type="CDD" id="cd06261">
    <property type="entry name" value="TM_PBP2"/>
    <property type="match status" value="1"/>
</dbReference>
<evidence type="ECO:0000256" key="2">
    <source>
        <dbReference type="ARBA" id="ARBA00022448"/>
    </source>
</evidence>
<evidence type="ECO:0000256" key="4">
    <source>
        <dbReference type="ARBA" id="ARBA00022692"/>
    </source>
</evidence>
<dbReference type="Gene3D" id="1.10.3720.10">
    <property type="entry name" value="MetI-like"/>
    <property type="match status" value="1"/>
</dbReference>
<sequence length="307" mass="33411">MKTHTAVRPVASPPGSRPARPRRSWWGPLFALPHSSGLVVFVVIPAGMALVMSLYSWPLLGEISFLGIDNYTRILSDPIFRVAVVNTVVYVLGFTVLNVLVALGLAAWLSPRIRGRHVFRVIFFIPAVTPIVANVVVWRLIYQPGGLLDQAAAPVMGDESLDVLNQSELAMLAIIVMSVWQGFGYNMLVFSAALDAVPESLIEAARIDGASAWQTFWRVRFPMIGPAVFFGVTMTLISSFQVFIQPFILTRGGPGSSTMTLVLYLYQSGFGNQNLGLAAAAGTIILVIILLVTAAQFAGEKKWVNYD</sequence>
<keyword evidence="6 7" id="KW-0472">Membrane</keyword>
<keyword evidence="11" id="KW-1185">Reference proteome</keyword>
<evidence type="ECO:0000256" key="1">
    <source>
        <dbReference type="ARBA" id="ARBA00004651"/>
    </source>
</evidence>
<feature type="transmembrane region" description="Helical" evidence="7">
    <location>
        <begin position="227"/>
        <end position="249"/>
    </location>
</feature>
<feature type="transmembrane region" description="Helical" evidence="7">
    <location>
        <begin position="275"/>
        <end position="298"/>
    </location>
</feature>
<keyword evidence="10" id="KW-0762">Sugar transport</keyword>
<dbReference type="RefSeq" id="WP_069111070.1">
    <property type="nucleotide sequence ID" value="NZ_FNUC01000003.1"/>
</dbReference>
<evidence type="ECO:0000256" key="8">
    <source>
        <dbReference type="SAM" id="MobiDB-lite"/>
    </source>
</evidence>
<accession>A0A1H5JE48</accession>
<dbReference type="EMBL" id="FNUC01000003">
    <property type="protein sequence ID" value="SEE50281.1"/>
    <property type="molecule type" value="Genomic_DNA"/>
</dbReference>
<dbReference type="SUPFAM" id="SSF161098">
    <property type="entry name" value="MetI-like"/>
    <property type="match status" value="1"/>
</dbReference>
<dbReference type="PANTHER" id="PTHR30193:SF37">
    <property type="entry name" value="INNER MEMBRANE ABC TRANSPORTER PERMEASE PROTEIN YCJO"/>
    <property type="match status" value="1"/>
</dbReference>
<evidence type="ECO:0000256" key="5">
    <source>
        <dbReference type="ARBA" id="ARBA00022989"/>
    </source>
</evidence>
<dbReference type="Proteomes" id="UP000181980">
    <property type="component" value="Unassembled WGS sequence"/>
</dbReference>
<dbReference type="InterPro" id="IPR035906">
    <property type="entry name" value="MetI-like_sf"/>
</dbReference>
<name>A0A1H5JE48_9ACTN</name>
<evidence type="ECO:0000259" key="9">
    <source>
        <dbReference type="PROSITE" id="PS50928"/>
    </source>
</evidence>
<dbReference type="PANTHER" id="PTHR30193">
    <property type="entry name" value="ABC TRANSPORTER PERMEASE PROTEIN"/>
    <property type="match status" value="1"/>
</dbReference>
<evidence type="ECO:0000256" key="6">
    <source>
        <dbReference type="ARBA" id="ARBA00023136"/>
    </source>
</evidence>
<keyword evidence="3" id="KW-1003">Cell membrane</keyword>
<protein>
    <submittedName>
        <fullName evidence="10">Multiple sugar transport system permease protein</fullName>
    </submittedName>
</protein>
<dbReference type="AlphaFoldDB" id="A0A1H5JE48"/>
<feature type="transmembrane region" description="Helical" evidence="7">
    <location>
        <begin position="29"/>
        <end position="55"/>
    </location>
</feature>
<feature type="region of interest" description="Disordered" evidence="8">
    <location>
        <begin position="1"/>
        <end position="21"/>
    </location>
</feature>
<gene>
    <name evidence="10" type="ORF">SAMN04488561_1532</name>
</gene>
<feature type="transmembrane region" description="Helical" evidence="7">
    <location>
        <begin position="169"/>
        <end position="194"/>
    </location>
</feature>
<keyword evidence="5 7" id="KW-1133">Transmembrane helix</keyword>
<organism evidence="10 11">
    <name type="scientific">Jiangella alba</name>
    <dbReference type="NCBI Taxonomy" id="561176"/>
    <lineage>
        <taxon>Bacteria</taxon>
        <taxon>Bacillati</taxon>
        <taxon>Actinomycetota</taxon>
        <taxon>Actinomycetes</taxon>
        <taxon>Jiangellales</taxon>
        <taxon>Jiangellaceae</taxon>
        <taxon>Jiangella</taxon>
    </lineage>
</organism>
<evidence type="ECO:0000313" key="11">
    <source>
        <dbReference type="Proteomes" id="UP000181980"/>
    </source>
</evidence>
<dbReference type="Pfam" id="PF00528">
    <property type="entry name" value="BPD_transp_1"/>
    <property type="match status" value="1"/>
</dbReference>
<comment type="subcellular location">
    <subcellularLocation>
        <location evidence="1 7">Cell membrane</location>
        <topology evidence="1 7">Multi-pass membrane protein</topology>
    </subcellularLocation>
</comment>
<evidence type="ECO:0000256" key="7">
    <source>
        <dbReference type="RuleBase" id="RU363032"/>
    </source>
</evidence>
<proteinExistence type="inferred from homology"/>
<keyword evidence="4 7" id="KW-0812">Transmembrane</keyword>
<keyword evidence="2 7" id="KW-0813">Transport</keyword>
<dbReference type="InterPro" id="IPR051393">
    <property type="entry name" value="ABC_transporter_permease"/>
</dbReference>
<dbReference type="InterPro" id="IPR000515">
    <property type="entry name" value="MetI-like"/>
</dbReference>
<feature type="transmembrane region" description="Helical" evidence="7">
    <location>
        <begin position="121"/>
        <end position="141"/>
    </location>
</feature>
<reference evidence="11" key="1">
    <citation type="submission" date="2016-10" db="EMBL/GenBank/DDBJ databases">
        <authorList>
            <person name="Varghese N."/>
            <person name="Submissions S."/>
        </authorList>
    </citation>
    <scope>NUCLEOTIDE SEQUENCE [LARGE SCALE GENOMIC DNA]</scope>
    <source>
        <strain evidence="11">DSM 45237</strain>
    </source>
</reference>
<feature type="domain" description="ABC transmembrane type-1" evidence="9">
    <location>
        <begin position="84"/>
        <end position="296"/>
    </location>
</feature>